<dbReference type="GeneTree" id="ENSGT00940000180436"/>
<dbReference type="AlphaFoldDB" id="A0A4W3H6N5"/>
<feature type="compositionally biased region" description="Basic residues" evidence="1">
    <location>
        <begin position="45"/>
        <end position="54"/>
    </location>
</feature>
<evidence type="ECO:0008006" key="4">
    <source>
        <dbReference type="Google" id="ProtNLM"/>
    </source>
</evidence>
<dbReference type="Gene3D" id="3.30.200.20">
    <property type="entry name" value="Phosphorylase Kinase, domain 1"/>
    <property type="match status" value="1"/>
</dbReference>
<protein>
    <recommendedName>
        <fullName evidence="4">Protein kinase domain-containing protein</fullName>
    </recommendedName>
</protein>
<feature type="region of interest" description="Disordered" evidence="1">
    <location>
        <begin position="40"/>
        <end position="83"/>
    </location>
</feature>
<evidence type="ECO:0000313" key="2">
    <source>
        <dbReference type="Ensembl" id="ENSCMIP00000010832.1"/>
    </source>
</evidence>
<organism evidence="2 3">
    <name type="scientific">Callorhinchus milii</name>
    <name type="common">Ghost shark</name>
    <dbReference type="NCBI Taxonomy" id="7868"/>
    <lineage>
        <taxon>Eukaryota</taxon>
        <taxon>Metazoa</taxon>
        <taxon>Chordata</taxon>
        <taxon>Craniata</taxon>
        <taxon>Vertebrata</taxon>
        <taxon>Chondrichthyes</taxon>
        <taxon>Holocephali</taxon>
        <taxon>Chimaeriformes</taxon>
        <taxon>Callorhinchidae</taxon>
        <taxon>Callorhinchus</taxon>
    </lineage>
</organism>
<reference evidence="2" key="5">
    <citation type="submission" date="2025-09" db="UniProtKB">
        <authorList>
            <consortium name="Ensembl"/>
        </authorList>
    </citation>
    <scope>IDENTIFICATION</scope>
</reference>
<evidence type="ECO:0000313" key="3">
    <source>
        <dbReference type="Proteomes" id="UP000314986"/>
    </source>
</evidence>
<proteinExistence type="predicted"/>
<dbReference type="InParanoid" id="A0A4W3H6N5"/>
<reference evidence="3" key="1">
    <citation type="journal article" date="2006" name="Science">
        <title>Ancient noncoding elements conserved in the human genome.</title>
        <authorList>
            <person name="Venkatesh B."/>
            <person name="Kirkness E.F."/>
            <person name="Loh Y.H."/>
            <person name="Halpern A.L."/>
            <person name="Lee A.P."/>
            <person name="Johnson J."/>
            <person name="Dandona N."/>
            <person name="Viswanathan L.D."/>
            <person name="Tay A."/>
            <person name="Venter J.C."/>
            <person name="Strausberg R.L."/>
            <person name="Brenner S."/>
        </authorList>
    </citation>
    <scope>NUCLEOTIDE SEQUENCE [LARGE SCALE GENOMIC DNA]</scope>
</reference>
<dbReference type="STRING" id="7868.ENSCMIP00000010832"/>
<name>A0A4W3H6N5_CALMI</name>
<feature type="compositionally biased region" description="Polar residues" evidence="1">
    <location>
        <begin position="59"/>
        <end position="83"/>
    </location>
</feature>
<dbReference type="Proteomes" id="UP000314986">
    <property type="component" value="Unassembled WGS sequence"/>
</dbReference>
<reference evidence="3" key="3">
    <citation type="journal article" date="2014" name="Nature">
        <title>Elephant shark genome provides unique insights into gnathostome evolution.</title>
        <authorList>
            <consortium name="International Elephant Shark Genome Sequencing Consortium"/>
            <person name="Venkatesh B."/>
            <person name="Lee A.P."/>
            <person name="Ravi V."/>
            <person name="Maurya A.K."/>
            <person name="Lian M.M."/>
            <person name="Swann J.B."/>
            <person name="Ohta Y."/>
            <person name="Flajnik M.F."/>
            <person name="Sutoh Y."/>
            <person name="Kasahara M."/>
            <person name="Hoon S."/>
            <person name="Gangu V."/>
            <person name="Roy S.W."/>
            <person name="Irimia M."/>
            <person name="Korzh V."/>
            <person name="Kondrychyn I."/>
            <person name="Lim Z.W."/>
            <person name="Tay B.H."/>
            <person name="Tohari S."/>
            <person name="Kong K.W."/>
            <person name="Ho S."/>
            <person name="Lorente-Galdos B."/>
            <person name="Quilez J."/>
            <person name="Marques-Bonet T."/>
            <person name="Raney B.J."/>
            <person name="Ingham P.W."/>
            <person name="Tay A."/>
            <person name="Hillier L.W."/>
            <person name="Minx P."/>
            <person name="Boehm T."/>
            <person name="Wilson R.K."/>
            <person name="Brenner S."/>
            <person name="Warren W.C."/>
        </authorList>
    </citation>
    <scope>NUCLEOTIDE SEQUENCE [LARGE SCALE GENOMIC DNA]</scope>
</reference>
<sequence>MYRTALDISTKNPQDDFEIVQRVGGGTYGEVYKVRGPLWGLNPHPPHHPPHPAHHSSALTPTSPHSTPALTQLVPHSTCSYPN</sequence>
<dbReference type="Ensembl" id="ENSCMIT00000011109.1">
    <property type="protein sequence ID" value="ENSCMIP00000010832.1"/>
    <property type="gene ID" value="ENSCMIG00000005699.1"/>
</dbReference>
<keyword evidence="3" id="KW-1185">Reference proteome</keyword>
<reference evidence="2" key="4">
    <citation type="submission" date="2025-08" db="UniProtKB">
        <authorList>
            <consortium name="Ensembl"/>
        </authorList>
    </citation>
    <scope>IDENTIFICATION</scope>
</reference>
<accession>A0A4W3H6N5</accession>
<evidence type="ECO:0000256" key="1">
    <source>
        <dbReference type="SAM" id="MobiDB-lite"/>
    </source>
</evidence>
<reference evidence="3" key="2">
    <citation type="journal article" date="2007" name="PLoS Biol.">
        <title>Survey sequencing and comparative analysis of the elephant shark (Callorhinchus milii) genome.</title>
        <authorList>
            <person name="Venkatesh B."/>
            <person name="Kirkness E.F."/>
            <person name="Loh Y.H."/>
            <person name="Halpern A.L."/>
            <person name="Lee A.P."/>
            <person name="Johnson J."/>
            <person name="Dandona N."/>
            <person name="Viswanathan L.D."/>
            <person name="Tay A."/>
            <person name="Venter J.C."/>
            <person name="Strausberg R.L."/>
            <person name="Brenner S."/>
        </authorList>
    </citation>
    <scope>NUCLEOTIDE SEQUENCE [LARGE SCALE GENOMIC DNA]</scope>
</reference>